<dbReference type="InterPro" id="IPR045851">
    <property type="entry name" value="AMP-bd_C_sf"/>
</dbReference>
<keyword evidence="3" id="KW-0597">Phosphoprotein</keyword>
<evidence type="ECO:0000313" key="5">
    <source>
        <dbReference type="EMBL" id="MDT9002098.1"/>
    </source>
</evidence>
<feature type="domain" description="Carrier" evidence="4">
    <location>
        <begin position="1005"/>
        <end position="1080"/>
    </location>
</feature>
<sequence>MDLHAVSPSWFPLSEAQRSRWFLYQFDSEGRGAHNNAFAVRVRGGLEASTLQRALEQLTVRHPMLGARLRQSGGRAEQSTDAGAPLKVELRGGLDAAALLQAVRADSVRVFDLEQEPPFRAVLYPEASGDTVLLLVFDHLFCDGWSFWLVLEELGQALQGDLPAPQLTAPAYRDYVESERAWLAGTEAQRAWKHWLAALGGDLPLLRLPCDHVRGPGVGSELGQISIELPAALLEGLRGLARRHAGTLYTTLLAAYMMLLHRLSGQNDIIVGTPMPGRVDPRWNPVVGDFVNAIAIRHGFAEDEAVADTLRAVRGAAMQGLRHQELPFGLLVERLNPPREPGVHPVFQTLFNFQKARAATALLALWREGSAQRPGGQLASWAGHELQAYPVYQSGGTALDLSLEVIELDAGLRCDFRFDVSLFEQSTVERIGGHYVNLLEAMVAEVERTVARLPLIDAQQRLELTLGAKSNSMPGTALAAETPDTLVHEPFERVVRRAPLATALRDAGVSLSYGELDAASNRLAAWLRTAGVVADERVAICARRGLAQLTAVLAVLKAGGAYVPLDPQYPVDRLSHVLHDCAARLVLVDAAGEQALGGGGRAEALSIRAVHLEHDAHLWAGASETRLARAAGPQHLAYVIYTSGSTGLPKGVAVTHANVANLVAAQSALLRLDEGDRVLQFASFGFDSSVAEIYPALGSGATLVLRPDQLLAPDADFAAFMRAERITVCDLATAFWHQWSHELAAGRCAPNDELRLVAVGGEAAKAHHLRQWLSHPRARLCRWINAYGPTENTVNSTVFELAPGASFDAPEVPIGRPIAGTRAYILDAHLEPVPLGVTGELYLAGAQVARGYLNRADLSAERFLRDPFVGDADARMYRTGDLGRRLADGTIEYLGRNDFQVKIRGFRIELGEIEAKLAACEGVREAVVLALPDPRGEPRLVAYLIATGIDVLALRARLARELPEYMLPSAFVRLEAWPLNASGKVDRKALPKPAGDALPSRAYEQPQGELETVLAAAWCALLGLERVGRLDHFFELGGHSLLATQLAARVRDQLGVELPLRLLFAAPVLRDLAAQLEGMERQRSAGQAHLATPMLRADRSQPLPLAWSQQRLWFLDHLDAAAGAAYRMPAALRLRGQLNRAALKATLDRLVARHEILRTRFVAVQGQPSQVVDSAAGGFALEELDARGDTLAALQREFFEARFDLAAGPLIRGRLLKLSDDHHLLLIDQHHIVSDGWSIAILVREVATLYAAFCADRADPLPPLSLQFADYAAWQRSAIASASFERQLDYWRERLAGAPELLALPTDRPRPAQQSYAGAALAFEFDA</sequence>
<dbReference type="InterPro" id="IPR020806">
    <property type="entry name" value="PKS_PP-bd"/>
</dbReference>
<dbReference type="Gene3D" id="3.30.559.30">
    <property type="entry name" value="Nonribosomal peptide synthetase, condensation domain"/>
    <property type="match status" value="2"/>
</dbReference>
<comment type="caution">
    <text evidence="5">The sequence shown here is derived from an EMBL/GenBank/DDBJ whole genome shotgun (WGS) entry which is preliminary data.</text>
</comment>
<dbReference type="InterPro" id="IPR006162">
    <property type="entry name" value="Ppantetheine_attach_site"/>
</dbReference>
<dbReference type="SMART" id="SM00823">
    <property type="entry name" value="PKS_PP"/>
    <property type="match status" value="1"/>
</dbReference>
<proteinExistence type="predicted"/>
<dbReference type="PROSITE" id="PS50075">
    <property type="entry name" value="CARRIER"/>
    <property type="match status" value="1"/>
</dbReference>
<dbReference type="InterPro" id="IPR025110">
    <property type="entry name" value="AMP-bd_C"/>
</dbReference>
<dbReference type="Gene3D" id="2.30.38.10">
    <property type="entry name" value="Luciferase, Domain 3"/>
    <property type="match status" value="1"/>
</dbReference>
<dbReference type="EMBL" id="JAVXZY010000013">
    <property type="protein sequence ID" value="MDT9002098.1"/>
    <property type="molecule type" value="Genomic_DNA"/>
</dbReference>
<feature type="non-terminal residue" evidence="5">
    <location>
        <position position="1327"/>
    </location>
</feature>
<dbReference type="InterPro" id="IPR000873">
    <property type="entry name" value="AMP-dep_synth/lig_dom"/>
</dbReference>
<reference evidence="5" key="1">
    <citation type="submission" date="2023-09" db="EMBL/GenBank/DDBJ databases">
        <title>Paucibacter sp. APW11 Genome sequencing and assembly.</title>
        <authorList>
            <person name="Kim I."/>
        </authorList>
    </citation>
    <scope>NUCLEOTIDE SEQUENCE</scope>
    <source>
        <strain evidence="5">APW11</strain>
    </source>
</reference>
<dbReference type="PROSITE" id="PS00012">
    <property type="entry name" value="PHOSPHOPANTETHEINE"/>
    <property type="match status" value="1"/>
</dbReference>
<dbReference type="Pfam" id="PF00550">
    <property type="entry name" value="PP-binding"/>
    <property type="match status" value="1"/>
</dbReference>
<dbReference type="Gene3D" id="3.40.50.980">
    <property type="match status" value="2"/>
</dbReference>
<dbReference type="InterPro" id="IPR020845">
    <property type="entry name" value="AMP-binding_CS"/>
</dbReference>
<dbReference type="SUPFAM" id="SSF56801">
    <property type="entry name" value="Acetyl-CoA synthetase-like"/>
    <property type="match status" value="1"/>
</dbReference>
<dbReference type="PANTHER" id="PTHR45527:SF1">
    <property type="entry name" value="FATTY ACID SYNTHASE"/>
    <property type="match status" value="1"/>
</dbReference>
<evidence type="ECO:0000256" key="2">
    <source>
        <dbReference type="ARBA" id="ARBA00022450"/>
    </source>
</evidence>
<dbReference type="RefSeq" id="WP_315652985.1">
    <property type="nucleotide sequence ID" value="NZ_JAVXZY010000013.1"/>
</dbReference>
<dbReference type="InterPro" id="IPR010071">
    <property type="entry name" value="AA_adenyl_dom"/>
</dbReference>
<dbReference type="Gene3D" id="3.30.559.10">
    <property type="entry name" value="Chloramphenicol acetyltransferase-like domain"/>
    <property type="match status" value="2"/>
</dbReference>
<dbReference type="InterPro" id="IPR009081">
    <property type="entry name" value="PP-bd_ACP"/>
</dbReference>
<comment type="cofactor">
    <cofactor evidence="1">
        <name>pantetheine 4'-phosphate</name>
        <dbReference type="ChEBI" id="CHEBI:47942"/>
    </cofactor>
</comment>
<accession>A0ABU3PIY7</accession>
<dbReference type="SUPFAM" id="SSF47336">
    <property type="entry name" value="ACP-like"/>
    <property type="match status" value="1"/>
</dbReference>
<evidence type="ECO:0000256" key="1">
    <source>
        <dbReference type="ARBA" id="ARBA00001957"/>
    </source>
</evidence>
<dbReference type="Proteomes" id="UP001246372">
    <property type="component" value="Unassembled WGS sequence"/>
</dbReference>
<dbReference type="SUPFAM" id="SSF52777">
    <property type="entry name" value="CoA-dependent acyltransferases"/>
    <property type="match status" value="4"/>
</dbReference>
<dbReference type="CDD" id="cd05930">
    <property type="entry name" value="A_NRPS"/>
    <property type="match status" value="1"/>
</dbReference>
<dbReference type="Gene3D" id="3.30.300.30">
    <property type="match status" value="1"/>
</dbReference>
<evidence type="ECO:0000259" key="4">
    <source>
        <dbReference type="PROSITE" id="PS50075"/>
    </source>
</evidence>
<dbReference type="InterPro" id="IPR001242">
    <property type="entry name" value="Condensation_dom"/>
</dbReference>
<dbReference type="InterPro" id="IPR036736">
    <property type="entry name" value="ACP-like_sf"/>
</dbReference>
<dbReference type="InterPro" id="IPR023213">
    <property type="entry name" value="CAT-like_dom_sf"/>
</dbReference>
<name>A0ABU3PIY7_9BURK</name>
<dbReference type="CDD" id="cd19531">
    <property type="entry name" value="LCL_NRPS-like"/>
    <property type="match status" value="2"/>
</dbReference>
<evidence type="ECO:0000313" key="6">
    <source>
        <dbReference type="Proteomes" id="UP001246372"/>
    </source>
</evidence>
<keyword evidence="6" id="KW-1185">Reference proteome</keyword>
<gene>
    <name evidence="5" type="ORF">RQP53_22660</name>
</gene>
<dbReference type="Gene3D" id="1.10.1200.10">
    <property type="entry name" value="ACP-like"/>
    <property type="match status" value="1"/>
</dbReference>
<dbReference type="Pfam" id="PF13193">
    <property type="entry name" value="AMP-binding_C"/>
    <property type="match status" value="1"/>
</dbReference>
<dbReference type="NCBIfam" id="TIGR01733">
    <property type="entry name" value="AA-adenyl-dom"/>
    <property type="match status" value="1"/>
</dbReference>
<dbReference type="Pfam" id="PF00501">
    <property type="entry name" value="AMP-binding"/>
    <property type="match status" value="1"/>
</dbReference>
<keyword evidence="2" id="KW-0596">Phosphopantetheine</keyword>
<protein>
    <submittedName>
        <fullName evidence="5">Amino acid adenylation domain-containing protein</fullName>
    </submittedName>
</protein>
<dbReference type="PROSITE" id="PS00455">
    <property type="entry name" value="AMP_BINDING"/>
    <property type="match status" value="1"/>
</dbReference>
<evidence type="ECO:0000256" key="3">
    <source>
        <dbReference type="ARBA" id="ARBA00022553"/>
    </source>
</evidence>
<dbReference type="Pfam" id="PF00668">
    <property type="entry name" value="Condensation"/>
    <property type="match status" value="2"/>
</dbReference>
<organism evidence="5 6">
    <name type="scientific">Roseateles aquae</name>
    <dbReference type="NCBI Taxonomy" id="3077235"/>
    <lineage>
        <taxon>Bacteria</taxon>
        <taxon>Pseudomonadati</taxon>
        <taxon>Pseudomonadota</taxon>
        <taxon>Betaproteobacteria</taxon>
        <taxon>Burkholderiales</taxon>
        <taxon>Sphaerotilaceae</taxon>
        <taxon>Roseateles</taxon>
    </lineage>
</organism>
<dbReference type="PANTHER" id="PTHR45527">
    <property type="entry name" value="NONRIBOSOMAL PEPTIDE SYNTHETASE"/>
    <property type="match status" value="1"/>
</dbReference>